<reference evidence="1 2" key="1">
    <citation type="submission" date="2019-04" db="EMBL/GenBank/DDBJ databases">
        <title>Aspergillus burnettii sp. nov., novel species from soil in southeast Queensland.</title>
        <authorList>
            <person name="Gilchrist C.L.M."/>
            <person name="Pitt J.I."/>
            <person name="Lange L."/>
            <person name="Lacey H.J."/>
            <person name="Vuong D."/>
            <person name="Midgley D.J."/>
            <person name="Greenfield P."/>
            <person name="Bradbury M."/>
            <person name="Lacey E."/>
            <person name="Busk P.K."/>
            <person name="Pilgaard B."/>
            <person name="Chooi Y.H."/>
            <person name="Piggott A.M."/>
        </authorList>
    </citation>
    <scope>NUCLEOTIDE SEQUENCE [LARGE SCALE GENOMIC DNA]</scope>
    <source>
        <strain evidence="1 2">FRR 5400</strain>
    </source>
</reference>
<comment type="caution">
    <text evidence="1">The sequence shown here is derived from an EMBL/GenBank/DDBJ whole genome shotgun (WGS) entry which is preliminary data.</text>
</comment>
<organism evidence="1 2">
    <name type="scientific">Petromyces alliaceus</name>
    <name type="common">Aspergillus alliaceus</name>
    <dbReference type="NCBI Taxonomy" id="209559"/>
    <lineage>
        <taxon>Eukaryota</taxon>
        <taxon>Fungi</taxon>
        <taxon>Dikarya</taxon>
        <taxon>Ascomycota</taxon>
        <taxon>Pezizomycotina</taxon>
        <taxon>Eurotiomycetes</taxon>
        <taxon>Eurotiomycetidae</taxon>
        <taxon>Eurotiales</taxon>
        <taxon>Aspergillaceae</taxon>
        <taxon>Aspergillus</taxon>
        <taxon>Aspergillus subgen. Circumdati</taxon>
    </lineage>
</organism>
<evidence type="ECO:0000313" key="2">
    <source>
        <dbReference type="Proteomes" id="UP000541154"/>
    </source>
</evidence>
<dbReference type="EMBL" id="SPNV01000230">
    <property type="protein sequence ID" value="KAF5857943.1"/>
    <property type="molecule type" value="Genomic_DNA"/>
</dbReference>
<dbReference type="Proteomes" id="UP000541154">
    <property type="component" value="Unassembled WGS sequence"/>
</dbReference>
<dbReference type="AlphaFoldDB" id="A0A8H6E4C5"/>
<proteinExistence type="predicted"/>
<sequence>MHEVMKTDQAKYERIEGPENTADILGISAVLVQDMASKRFILVRIISFSVLTRTSRINGYSFDRDRVTSLEGDTGPYLQCSDACLGSIIYKANIPSEQLREASLSMLQEKHAIIIIQKLA</sequence>
<protein>
    <submittedName>
        <fullName evidence="1">Arginyl-tRNA synthetase</fullName>
    </submittedName>
</protein>
<dbReference type="InterPro" id="IPR014729">
    <property type="entry name" value="Rossmann-like_a/b/a_fold"/>
</dbReference>
<gene>
    <name evidence="1" type="primary">RARS2_1</name>
    <name evidence="1" type="ORF">ETB97_005133</name>
</gene>
<evidence type="ECO:0000313" key="1">
    <source>
        <dbReference type="EMBL" id="KAF5857943.1"/>
    </source>
</evidence>
<name>A0A8H6E4C5_PETAA</name>
<dbReference type="Gene3D" id="3.40.50.620">
    <property type="entry name" value="HUPs"/>
    <property type="match status" value="1"/>
</dbReference>
<keyword evidence="2" id="KW-1185">Reference proteome</keyword>
<accession>A0A8H6E4C5</accession>